<accession>A0A2U8HNR9</accession>
<dbReference type="InterPro" id="IPR027417">
    <property type="entry name" value="P-loop_NTPase"/>
</dbReference>
<dbReference type="KEGG" id="ypac:CEW88_22350"/>
<protein>
    <recommendedName>
        <fullName evidence="4">Sulfotransferase domain-containing protein</fullName>
    </recommendedName>
</protein>
<dbReference type="EMBL" id="CP022192">
    <property type="protein sequence ID" value="AWI86505.1"/>
    <property type="molecule type" value="Genomic_DNA"/>
</dbReference>
<dbReference type="RefSeq" id="WP_108970604.1">
    <property type="nucleotide sequence ID" value="NZ_CP022192.1"/>
</dbReference>
<feature type="compositionally biased region" description="Polar residues" evidence="1">
    <location>
        <begin position="330"/>
        <end position="339"/>
    </location>
</feature>
<dbReference type="SUPFAM" id="SSF52540">
    <property type="entry name" value="P-loop containing nucleoside triphosphate hydrolases"/>
    <property type="match status" value="1"/>
</dbReference>
<keyword evidence="2" id="KW-0614">Plasmid</keyword>
<proteinExistence type="predicted"/>
<dbReference type="OrthoDB" id="7540582at2"/>
<feature type="region of interest" description="Disordered" evidence="1">
    <location>
        <begin position="311"/>
        <end position="339"/>
    </location>
</feature>
<name>A0A2U8HNR9_9RHOB</name>
<sequence length="339" mass="36885">MDSANAAGPRLIHIGYHKTGTTWLQRTLFVPENGYVQLLDHREIFETLVRPYPLAFDPEEVAARVAGPLAQVPVGCVPMLSSEILSGNPFFGARDCLLCAERLKICFPRARILITIREQLAAIVSTYMQYLRRAGTLSPQDFFDARVEPGYGAFDHRHFQYDRLVAEYRRLFGAGNVLVVANEALAADPMAVATQVAEFSGIAGPRQVNRARVGASAPEAAVGALRVVNLLRSGPTSTATLVDLGAAGHWLHRGTSKLFQLPPWRRYAAGRRPVLEVVRRRYAGAFAESNQRLLEMIGPTPGLSRYEGVSMTGSDTHFAPDPEGQGASRAATTLNSSGA</sequence>
<evidence type="ECO:0000313" key="3">
    <source>
        <dbReference type="Proteomes" id="UP000244915"/>
    </source>
</evidence>
<evidence type="ECO:0000313" key="2">
    <source>
        <dbReference type="EMBL" id="AWI86505.1"/>
    </source>
</evidence>
<dbReference type="Proteomes" id="UP000244915">
    <property type="component" value="Plasmid unnamed2"/>
</dbReference>
<reference evidence="2 3" key="1">
    <citation type="submission" date="2017-06" db="EMBL/GenBank/DDBJ databases">
        <title>Yangia sp. YSBP01 complete genome sequence.</title>
        <authorList>
            <person name="Woo J.-H."/>
            <person name="Kim H.-S."/>
        </authorList>
    </citation>
    <scope>NUCLEOTIDE SEQUENCE [LARGE SCALE GENOMIC DNA]</scope>
    <source>
        <strain evidence="2 3">YSBP01</strain>
        <plasmid evidence="2 3">unnamed2</plasmid>
    </source>
</reference>
<gene>
    <name evidence="2" type="ORF">CEW88_22350</name>
</gene>
<dbReference type="Pfam" id="PF13469">
    <property type="entry name" value="Sulfotransfer_3"/>
    <property type="match status" value="1"/>
</dbReference>
<dbReference type="Gene3D" id="3.40.50.300">
    <property type="entry name" value="P-loop containing nucleotide triphosphate hydrolases"/>
    <property type="match status" value="1"/>
</dbReference>
<organism evidence="2 3">
    <name type="scientific">Alloyangia pacifica</name>
    <dbReference type="NCBI Taxonomy" id="311180"/>
    <lineage>
        <taxon>Bacteria</taxon>
        <taxon>Pseudomonadati</taxon>
        <taxon>Pseudomonadota</taxon>
        <taxon>Alphaproteobacteria</taxon>
        <taxon>Rhodobacterales</taxon>
        <taxon>Roseobacteraceae</taxon>
        <taxon>Alloyangia</taxon>
    </lineage>
</organism>
<geneLocation type="plasmid" evidence="2 3">
    <name>unnamed2</name>
</geneLocation>
<dbReference type="AlphaFoldDB" id="A0A2U8HNR9"/>
<evidence type="ECO:0008006" key="4">
    <source>
        <dbReference type="Google" id="ProtNLM"/>
    </source>
</evidence>
<evidence type="ECO:0000256" key="1">
    <source>
        <dbReference type="SAM" id="MobiDB-lite"/>
    </source>
</evidence>